<dbReference type="GO" id="GO:0000272">
    <property type="term" value="P:polysaccharide catabolic process"/>
    <property type="evidence" value="ECO:0007669"/>
    <property type="project" value="UniProtKB-KW"/>
</dbReference>
<dbReference type="STRING" id="2025994.A0A2T2ZTA7"/>
<feature type="compositionally biased region" description="Polar residues" evidence="9">
    <location>
        <begin position="1"/>
        <end position="18"/>
    </location>
</feature>
<dbReference type="InParanoid" id="A0A2T2ZTA7"/>
<feature type="region of interest" description="Disordered" evidence="9">
    <location>
        <begin position="1"/>
        <end position="20"/>
    </location>
</feature>
<evidence type="ECO:0000313" key="12">
    <source>
        <dbReference type="EMBL" id="PSR75980.1"/>
    </source>
</evidence>
<dbReference type="InterPro" id="IPR040451">
    <property type="entry name" value="GH81_N"/>
</dbReference>
<organism evidence="12 13">
    <name type="scientific">Coniella lustricola</name>
    <dbReference type="NCBI Taxonomy" id="2025994"/>
    <lineage>
        <taxon>Eukaryota</taxon>
        <taxon>Fungi</taxon>
        <taxon>Dikarya</taxon>
        <taxon>Ascomycota</taxon>
        <taxon>Pezizomycotina</taxon>
        <taxon>Sordariomycetes</taxon>
        <taxon>Sordariomycetidae</taxon>
        <taxon>Diaporthales</taxon>
        <taxon>Schizoparmaceae</taxon>
        <taxon>Coniella</taxon>
    </lineage>
</organism>
<name>A0A2T2ZTA7_9PEZI</name>
<proteinExistence type="inferred from homology"/>
<keyword evidence="5" id="KW-0119">Carbohydrate metabolism</keyword>
<evidence type="ECO:0000256" key="4">
    <source>
        <dbReference type="ARBA" id="ARBA00022801"/>
    </source>
</evidence>
<feature type="domain" description="Glycosyl hydrolase family 81 C-terminal" evidence="11">
    <location>
        <begin position="549"/>
        <end position="905"/>
    </location>
</feature>
<dbReference type="FunCoup" id="A0A2T2ZTA7">
    <property type="interactions" value="195"/>
</dbReference>
<dbReference type="FunFam" id="2.70.98.30:FF:000006">
    <property type="entry name" value="Endo-1,3-beta-glucanase Engl1"/>
    <property type="match status" value="1"/>
</dbReference>
<dbReference type="Gene3D" id="2.70.98.30">
    <property type="entry name" value="Golgi alpha-mannosidase II, domain 4"/>
    <property type="match status" value="1"/>
</dbReference>
<dbReference type="InterPro" id="IPR040720">
    <property type="entry name" value="GH81_C"/>
</dbReference>
<keyword evidence="8" id="KW-0624">Polysaccharide degradation</keyword>
<dbReference type="FunFam" id="1.10.287.1170:FF:000001">
    <property type="entry name" value="Endo-1,3-beta-glucanase Engl1"/>
    <property type="match status" value="1"/>
</dbReference>
<protein>
    <recommendedName>
        <fullName evidence="3">glucan endo-1,3-beta-D-glucosidase</fullName>
        <ecNumber evidence="3">3.2.1.39</ecNumber>
    </recommendedName>
</protein>
<dbReference type="OrthoDB" id="4473401at2759"/>
<comment type="similarity">
    <text evidence="2">Belongs to the glycosyl hydrolase 81 family.</text>
</comment>
<evidence type="ECO:0000259" key="10">
    <source>
        <dbReference type="Pfam" id="PF03639"/>
    </source>
</evidence>
<evidence type="ECO:0000256" key="7">
    <source>
        <dbReference type="ARBA" id="ARBA00023316"/>
    </source>
</evidence>
<dbReference type="EC" id="3.2.1.39" evidence="3"/>
<evidence type="ECO:0000313" key="13">
    <source>
        <dbReference type="Proteomes" id="UP000241462"/>
    </source>
</evidence>
<dbReference type="GO" id="GO:0009986">
    <property type="term" value="C:cell surface"/>
    <property type="evidence" value="ECO:0007669"/>
    <property type="project" value="TreeGrafter"/>
</dbReference>
<dbReference type="Pfam" id="PF03639">
    <property type="entry name" value="Glyco_hydro_81"/>
    <property type="match status" value="1"/>
</dbReference>
<dbReference type="Gene3D" id="1.10.287.1170">
    <property type="entry name" value="glycoside hydrolase family 81 endo-[beta] glucanase"/>
    <property type="match status" value="1"/>
</dbReference>
<evidence type="ECO:0000256" key="2">
    <source>
        <dbReference type="ARBA" id="ARBA00010730"/>
    </source>
</evidence>
<evidence type="ECO:0000256" key="5">
    <source>
        <dbReference type="ARBA" id="ARBA00023277"/>
    </source>
</evidence>
<gene>
    <name evidence="12" type="ORF">BD289DRAFT_182699</name>
</gene>
<evidence type="ECO:0000256" key="6">
    <source>
        <dbReference type="ARBA" id="ARBA00023295"/>
    </source>
</evidence>
<dbReference type="GO" id="GO:0071555">
    <property type="term" value="P:cell wall organization"/>
    <property type="evidence" value="ECO:0007669"/>
    <property type="project" value="UniProtKB-KW"/>
</dbReference>
<keyword evidence="6" id="KW-0326">Glycosidase</keyword>
<dbReference type="Pfam" id="PF17652">
    <property type="entry name" value="Glyco_hydro81C"/>
    <property type="match status" value="1"/>
</dbReference>
<reference evidence="12 13" key="1">
    <citation type="journal article" date="2018" name="Mycol. Prog.">
        <title>Coniella lustricola, a new species from submerged detritus.</title>
        <authorList>
            <person name="Raudabaugh D.B."/>
            <person name="Iturriaga T."/>
            <person name="Carver A."/>
            <person name="Mondo S."/>
            <person name="Pangilinan J."/>
            <person name="Lipzen A."/>
            <person name="He G."/>
            <person name="Amirebrahimi M."/>
            <person name="Grigoriev I.V."/>
            <person name="Miller A.N."/>
        </authorList>
    </citation>
    <scope>NUCLEOTIDE SEQUENCE [LARGE SCALE GENOMIC DNA]</scope>
    <source>
        <strain evidence="12 13">B22-T-1</strain>
    </source>
</reference>
<comment type="catalytic activity">
    <reaction evidence="1">
        <text>Hydrolysis of (1-&gt;3)-beta-D-glucosidic linkages in (1-&gt;3)-beta-D-glucans.</text>
        <dbReference type="EC" id="3.2.1.39"/>
    </reaction>
</comment>
<dbReference type="Proteomes" id="UP000241462">
    <property type="component" value="Unassembled WGS sequence"/>
</dbReference>
<dbReference type="GO" id="GO:0052861">
    <property type="term" value="F:endo-1,3(4)-beta-glucanase activity"/>
    <property type="evidence" value="ECO:0007669"/>
    <property type="project" value="InterPro"/>
</dbReference>
<dbReference type="PANTHER" id="PTHR31983:SF0">
    <property type="entry name" value="GLUCAN ENDO-1,3-BETA-D-GLUCOSIDASE 2"/>
    <property type="match status" value="1"/>
</dbReference>
<keyword evidence="13" id="KW-1185">Reference proteome</keyword>
<evidence type="ECO:0000256" key="3">
    <source>
        <dbReference type="ARBA" id="ARBA00012780"/>
    </source>
</evidence>
<sequence>MQFSPWRSTTSHLSQTRSPVPDSLPAAIMRWYLLLTALQQLLCEANPLPPPSLRQALAQVQAGSGSGSGSHAHQHFHVNNHKARATVTAVVVAAAAREVLVVPAVYTTVDGEIVEGPVLETTVSVLTTTVSSDVVQVLPTPTITPDTTGQIHTQLESSGQGQVNPLLTNCIPSPTSLLPTYSTTMVVKNMTNTTATASPNIFEPIATDAPPSQFGQTNDHPVPRLGIRQSAPISTNSFFQNFFLGSQGSATFLHPYSVAWAKGQGEAKSWGLAVSHIDASQRALGPVNAYGAVDYFVNPIGIQSLILSAAELGSSTNLTSTNITDMSVVIQLRPSASSVPAIEFPLVQGSGFVTAVYQNSIPEIDTGIFFLNVTKVATQPRPGVTKYRINLEDGKTWYLYATSTNGSSLDLQVINNGLMRATSTFSGTIQVAKDPSGAGEALYDAACGSYAKNVTVSGSVKGMVGSYTLRFAKAGLTGRPLLMFALPHHVQSFNNATNSSLQSSLQLQTTSKGMAVAIVADSWTMVEPRLPVGMTFLPWSPVQGNMRKLSPAAKAQILATAQSELSQNMSLQTNLTSMYYSGKALAKFAMILAVVNDMLGDSGLAAAGLAQLKQAFALFVNNTQIYPLVYESAWGGIVSTATYETGDSGADFGNTYYNDHHFHYGYHVLTAAAIAHIDPSWLAEGQNRAWVNSLIRDYANPSATDPYFPVSRMFDWYHGHSFAHGLYESADGRDQESSSEDTMAAYALKMWGLVSGDANTAARGNLMLAVLARSLNHYFLYTSDNNNTKTEVEPADFTPNRVAGILFENKIDHTTYFGTNIEYIQGIHMLPLLPSTKYVRRADFVREEWAQYFSDGRADSVVGGWRGILYGNLATVQPGQAWDWFSRDGFDPSWLDGGASLTWYMAYSAALAGL</sequence>
<keyword evidence="4 12" id="KW-0378">Hydrolase</keyword>
<dbReference type="GO" id="GO:0042973">
    <property type="term" value="F:glucan endo-1,3-beta-D-glucosidase activity"/>
    <property type="evidence" value="ECO:0007669"/>
    <property type="project" value="UniProtKB-EC"/>
</dbReference>
<evidence type="ECO:0000256" key="8">
    <source>
        <dbReference type="ARBA" id="ARBA00023326"/>
    </source>
</evidence>
<dbReference type="PANTHER" id="PTHR31983">
    <property type="entry name" value="ENDO-1,3(4)-BETA-GLUCANASE 1"/>
    <property type="match status" value="1"/>
</dbReference>
<evidence type="ECO:0000259" key="11">
    <source>
        <dbReference type="Pfam" id="PF17652"/>
    </source>
</evidence>
<dbReference type="InterPro" id="IPR005200">
    <property type="entry name" value="Endo-beta-glucanase"/>
</dbReference>
<evidence type="ECO:0000256" key="1">
    <source>
        <dbReference type="ARBA" id="ARBA00000382"/>
    </source>
</evidence>
<feature type="domain" description="Glycosyl hydrolase family 81 N-terminal" evidence="10">
    <location>
        <begin position="220"/>
        <end position="541"/>
    </location>
</feature>
<dbReference type="AlphaFoldDB" id="A0A2T2ZTA7"/>
<accession>A0A2T2ZTA7</accession>
<keyword evidence="7" id="KW-0961">Cell wall biogenesis/degradation</keyword>
<dbReference type="PROSITE" id="PS52008">
    <property type="entry name" value="GH81"/>
    <property type="match status" value="1"/>
</dbReference>
<evidence type="ECO:0000256" key="9">
    <source>
        <dbReference type="SAM" id="MobiDB-lite"/>
    </source>
</evidence>
<dbReference type="EMBL" id="KZ678735">
    <property type="protein sequence ID" value="PSR75980.1"/>
    <property type="molecule type" value="Genomic_DNA"/>
</dbReference>